<reference evidence="1" key="1">
    <citation type="journal article" date="2014" name="Int. J. Syst. Evol. Microbiol.">
        <title>Complete genome sequence of Corynebacterium casei LMG S-19264T (=DSM 44701T), isolated from a smear-ripened cheese.</title>
        <authorList>
            <consortium name="US DOE Joint Genome Institute (JGI-PGF)"/>
            <person name="Walter F."/>
            <person name="Albersmeier A."/>
            <person name="Kalinowski J."/>
            <person name="Ruckert C."/>
        </authorList>
    </citation>
    <scope>NUCLEOTIDE SEQUENCE</scope>
    <source>
        <strain evidence="1">CGMCC 4.7272</strain>
    </source>
</reference>
<proteinExistence type="predicted"/>
<protein>
    <submittedName>
        <fullName evidence="1">Uncharacterized protein</fullName>
    </submittedName>
</protein>
<accession>A0A917KXF3</accession>
<evidence type="ECO:0000313" key="2">
    <source>
        <dbReference type="Proteomes" id="UP000625682"/>
    </source>
</evidence>
<dbReference type="AlphaFoldDB" id="A0A917KXF3"/>
<organism evidence="1 2">
    <name type="scientific">Streptomyces lacrimifluminis</name>
    <dbReference type="NCBI Taxonomy" id="1500077"/>
    <lineage>
        <taxon>Bacteria</taxon>
        <taxon>Bacillati</taxon>
        <taxon>Actinomycetota</taxon>
        <taxon>Actinomycetes</taxon>
        <taxon>Kitasatosporales</taxon>
        <taxon>Streptomycetaceae</taxon>
        <taxon>Streptomyces</taxon>
    </lineage>
</organism>
<gene>
    <name evidence="1" type="ORF">GCM10012282_34100</name>
</gene>
<reference evidence="1" key="2">
    <citation type="submission" date="2020-09" db="EMBL/GenBank/DDBJ databases">
        <authorList>
            <person name="Sun Q."/>
            <person name="Zhou Y."/>
        </authorList>
    </citation>
    <scope>NUCLEOTIDE SEQUENCE</scope>
    <source>
        <strain evidence="1">CGMCC 4.7272</strain>
    </source>
</reference>
<dbReference type="Proteomes" id="UP000625682">
    <property type="component" value="Unassembled WGS sequence"/>
</dbReference>
<name>A0A917KXF3_9ACTN</name>
<comment type="caution">
    <text evidence="1">The sequence shown here is derived from an EMBL/GenBank/DDBJ whole genome shotgun (WGS) entry which is preliminary data.</text>
</comment>
<keyword evidence="2" id="KW-1185">Reference proteome</keyword>
<dbReference type="EMBL" id="BMMU01000009">
    <property type="protein sequence ID" value="GGJ34510.1"/>
    <property type="molecule type" value="Genomic_DNA"/>
</dbReference>
<evidence type="ECO:0000313" key="1">
    <source>
        <dbReference type="EMBL" id="GGJ34510.1"/>
    </source>
</evidence>
<sequence>MVQSTLRRQRHQLIALTWVQAGAEDTLVPLMRRFYRHQQCGWCRVLTAVARASLVRSLYRPANYRGKFGDVEDARPPIVRGVRQVELVDTTHARAGDPELCVTAAGKLKCFAQAADEDAGGIYVTGTRTDPAPY</sequence>